<dbReference type="PANTHER" id="PTHR10827:SF98">
    <property type="entry name" value="45 KDA CALCIUM-BINDING PROTEIN"/>
    <property type="match status" value="1"/>
</dbReference>
<evidence type="ECO:0000313" key="5">
    <source>
        <dbReference type="EMBL" id="KAK2141510.1"/>
    </source>
</evidence>
<proteinExistence type="predicted"/>
<dbReference type="SUPFAM" id="SSF47473">
    <property type="entry name" value="EF-hand"/>
    <property type="match status" value="1"/>
</dbReference>
<evidence type="ECO:0000313" key="6">
    <source>
        <dbReference type="Proteomes" id="UP001208570"/>
    </source>
</evidence>
<sequence length="342" mass="39272">MIGRRMALIYGKAAVVIFVLCFAVVQLASVRNRTSYEQAPPLVKPDQMVSADNKIMDHVPIPVSDKGQESVISEKEGALKFERINNSKSLDSDRAKGIKHEPIVKEEAHILGRGDIGLETNKQNQLQKPNNVNNFEGVQGVADLHIEEPKEKVNIQNAAVNEEEDEEKEEEDDEFPAHNLKDIKKLKLREIELPDHMDGVKLEIDGHLNKEYNREIFLGNHEEFEQRPSVDHELLLEQIFNKVDKNGDHFITLAELEEWIIDKVQEHFDEANEETERIFKHLDTDNIGHITWQNFHIHFLVSKGYNVKTAIKHATDYEGIPLEPDVRIYDITILEPYHLSGC</sequence>
<evidence type="ECO:0000256" key="1">
    <source>
        <dbReference type="ARBA" id="ARBA00022723"/>
    </source>
</evidence>
<name>A0AAD9IWD2_9ANNE</name>
<reference evidence="5" key="1">
    <citation type="journal article" date="2023" name="Mol. Biol. Evol.">
        <title>Third-Generation Sequencing Reveals the Adaptive Role of the Epigenome in Three Deep-Sea Polychaetes.</title>
        <authorList>
            <person name="Perez M."/>
            <person name="Aroh O."/>
            <person name="Sun Y."/>
            <person name="Lan Y."/>
            <person name="Juniper S.K."/>
            <person name="Young C.R."/>
            <person name="Angers B."/>
            <person name="Qian P.Y."/>
        </authorList>
    </citation>
    <scope>NUCLEOTIDE SEQUENCE</scope>
    <source>
        <strain evidence="5">P08H-3</strain>
    </source>
</reference>
<feature type="domain" description="EF-hand" evidence="4">
    <location>
        <begin position="270"/>
        <end position="305"/>
    </location>
</feature>
<dbReference type="GO" id="GO:0005783">
    <property type="term" value="C:endoplasmic reticulum"/>
    <property type="evidence" value="ECO:0007669"/>
    <property type="project" value="TreeGrafter"/>
</dbReference>
<dbReference type="Proteomes" id="UP001208570">
    <property type="component" value="Unassembled WGS sequence"/>
</dbReference>
<dbReference type="PROSITE" id="PS50222">
    <property type="entry name" value="EF_HAND_2"/>
    <property type="match status" value="2"/>
</dbReference>
<keyword evidence="6" id="KW-1185">Reference proteome</keyword>
<dbReference type="EMBL" id="JAODUP010001090">
    <property type="protein sequence ID" value="KAK2141510.1"/>
    <property type="molecule type" value="Genomic_DNA"/>
</dbReference>
<dbReference type="Gene3D" id="1.10.238.10">
    <property type="entry name" value="EF-hand"/>
    <property type="match status" value="1"/>
</dbReference>
<feature type="domain" description="EF-hand" evidence="4">
    <location>
        <begin position="231"/>
        <end position="266"/>
    </location>
</feature>
<dbReference type="GO" id="GO:0017156">
    <property type="term" value="P:calcium-ion regulated exocytosis"/>
    <property type="evidence" value="ECO:0007669"/>
    <property type="project" value="TreeGrafter"/>
</dbReference>
<keyword evidence="2" id="KW-0677">Repeat</keyword>
<evidence type="ECO:0000256" key="2">
    <source>
        <dbReference type="ARBA" id="ARBA00022737"/>
    </source>
</evidence>
<comment type="caution">
    <text evidence="5">The sequence shown here is derived from an EMBL/GenBank/DDBJ whole genome shotgun (WGS) entry which is preliminary data.</text>
</comment>
<evidence type="ECO:0000256" key="3">
    <source>
        <dbReference type="ARBA" id="ARBA00022837"/>
    </source>
</evidence>
<dbReference type="PROSITE" id="PS00018">
    <property type="entry name" value="EF_HAND_1"/>
    <property type="match status" value="1"/>
</dbReference>
<gene>
    <name evidence="5" type="ORF">LSH36_1090g00110</name>
</gene>
<dbReference type="InterPro" id="IPR011992">
    <property type="entry name" value="EF-hand-dom_pair"/>
</dbReference>
<dbReference type="InterPro" id="IPR002048">
    <property type="entry name" value="EF_hand_dom"/>
</dbReference>
<dbReference type="InterPro" id="IPR018247">
    <property type="entry name" value="EF_Hand_1_Ca_BS"/>
</dbReference>
<accession>A0AAD9IWD2</accession>
<dbReference type="GO" id="GO:0005509">
    <property type="term" value="F:calcium ion binding"/>
    <property type="evidence" value="ECO:0007669"/>
    <property type="project" value="InterPro"/>
</dbReference>
<dbReference type="Pfam" id="PF13499">
    <property type="entry name" value="EF-hand_7"/>
    <property type="match status" value="1"/>
</dbReference>
<dbReference type="PANTHER" id="PTHR10827">
    <property type="entry name" value="RETICULOCALBIN"/>
    <property type="match status" value="1"/>
</dbReference>
<dbReference type="AlphaFoldDB" id="A0AAD9IWD2"/>
<organism evidence="5 6">
    <name type="scientific">Paralvinella palmiformis</name>
    <dbReference type="NCBI Taxonomy" id="53620"/>
    <lineage>
        <taxon>Eukaryota</taxon>
        <taxon>Metazoa</taxon>
        <taxon>Spiralia</taxon>
        <taxon>Lophotrochozoa</taxon>
        <taxon>Annelida</taxon>
        <taxon>Polychaeta</taxon>
        <taxon>Sedentaria</taxon>
        <taxon>Canalipalpata</taxon>
        <taxon>Terebellida</taxon>
        <taxon>Terebelliformia</taxon>
        <taxon>Alvinellidae</taxon>
        <taxon>Paralvinella</taxon>
    </lineage>
</organism>
<evidence type="ECO:0000259" key="4">
    <source>
        <dbReference type="PROSITE" id="PS50222"/>
    </source>
</evidence>
<keyword evidence="1" id="KW-0479">Metal-binding</keyword>
<keyword evidence="3" id="KW-0106">Calcium</keyword>
<protein>
    <recommendedName>
        <fullName evidence="4">EF-hand domain-containing protein</fullName>
    </recommendedName>
</protein>